<organism evidence="2 3">
    <name type="scientific">Streptomyces lacrimifluminis</name>
    <dbReference type="NCBI Taxonomy" id="1500077"/>
    <lineage>
        <taxon>Bacteria</taxon>
        <taxon>Bacillati</taxon>
        <taxon>Actinomycetota</taxon>
        <taxon>Actinomycetes</taxon>
        <taxon>Kitasatosporales</taxon>
        <taxon>Streptomycetaceae</taxon>
        <taxon>Streptomyces</taxon>
    </lineage>
</organism>
<dbReference type="EMBL" id="BMMU01000011">
    <property type="protein sequence ID" value="GGJ36631.1"/>
    <property type="molecule type" value="Genomic_DNA"/>
</dbReference>
<name>A0A917L1Z2_9ACTN</name>
<comment type="caution">
    <text evidence="2">The sequence shown here is derived from an EMBL/GenBank/DDBJ whole genome shotgun (WGS) entry which is preliminary data.</text>
</comment>
<gene>
    <name evidence="2" type="ORF">GCM10012282_36700</name>
</gene>
<evidence type="ECO:0000256" key="1">
    <source>
        <dbReference type="SAM" id="Phobius"/>
    </source>
</evidence>
<keyword evidence="1" id="KW-1133">Transmembrane helix</keyword>
<feature type="transmembrane region" description="Helical" evidence="1">
    <location>
        <begin position="83"/>
        <end position="104"/>
    </location>
</feature>
<dbReference type="RefSeq" id="WP_229695294.1">
    <property type="nucleotide sequence ID" value="NZ_BAABER010000010.1"/>
</dbReference>
<accession>A0A917L1Z2</accession>
<keyword evidence="1" id="KW-0472">Membrane</keyword>
<protein>
    <submittedName>
        <fullName evidence="2">Uncharacterized protein</fullName>
    </submittedName>
</protein>
<keyword evidence="3" id="KW-1185">Reference proteome</keyword>
<reference evidence="2" key="1">
    <citation type="journal article" date="2014" name="Int. J. Syst. Evol. Microbiol.">
        <title>Complete genome sequence of Corynebacterium casei LMG S-19264T (=DSM 44701T), isolated from a smear-ripened cheese.</title>
        <authorList>
            <consortium name="US DOE Joint Genome Institute (JGI-PGF)"/>
            <person name="Walter F."/>
            <person name="Albersmeier A."/>
            <person name="Kalinowski J."/>
            <person name="Ruckert C."/>
        </authorList>
    </citation>
    <scope>NUCLEOTIDE SEQUENCE</scope>
    <source>
        <strain evidence="2">CGMCC 4.7272</strain>
    </source>
</reference>
<evidence type="ECO:0000313" key="2">
    <source>
        <dbReference type="EMBL" id="GGJ36631.1"/>
    </source>
</evidence>
<dbReference type="AlphaFoldDB" id="A0A917L1Z2"/>
<reference evidence="2" key="2">
    <citation type="submission" date="2020-09" db="EMBL/GenBank/DDBJ databases">
        <authorList>
            <person name="Sun Q."/>
            <person name="Zhou Y."/>
        </authorList>
    </citation>
    <scope>NUCLEOTIDE SEQUENCE</scope>
    <source>
        <strain evidence="2">CGMCC 4.7272</strain>
    </source>
</reference>
<proteinExistence type="predicted"/>
<keyword evidence="1" id="KW-0812">Transmembrane</keyword>
<dbReference type="Proteomes" id="UP000625682">
    <property type="component" value="Unassembled WGS sequence"/>
</dbReference>
<sequence>MTSIPSRSDGPPLSHSGLGLSAFSYSLVLVVRGMRAANVISGQVDHALGHTRSDMGTLRIHSPLLRATRVQTWPSAARSCRGWLFITIFYIAVVVPTSGATVPLQALPGFHRTLGEFQPLRQITGVVRSILYYDAQGEAGLPRGWVILGLGLAVACLYGFGVTRFYDRKRLHRDPADKEPQPVLARTLTDDPCEAGLFTTVQLLTLVTNCAGGAAAVSRRPGARPCAVRACAAPCPPTGGSPARTTSRAAG</sequence>
<feature type="transmembrane region" description="Helical" evidence="1">
    <location>
        <begin position="145"/>
        <end position="166"/>
    </location>
</feature>
<evidence type="ECO:0000313" key="3">
    <source>
        <dbReference type="Proteomes" id="UP000625682"/>
    </source>
</evidence>